<feature type="repeat" description="ANK" evidence="3">
    <location>
        <begin position="439"/>
        <end position="471"/>
    </location>
</feature>
<proteinExistence type="predicted"/>
<evidence type="ECO:0000256" key="1">
    <source>
        <dbReference type="ARBA" id="ARBA00022737"/>
    </source>
</evidence>
<keyword evidence="1" id="KW-0677">Repeat</keyword>
<keyword evidence="5" id="KW-1185">Reference proteome</keyword>
<name>A0A1X7PXF9_9HYPH</name>
<protein>
    <recommendedName>
        <fullName evidence="6">Ankyrin repeat-containing protein</fullName>
    </recommendedName>
</protein>
<evidence type="ECO:0008006" key="6">
    <source>
        <dbReference type="Google" id="ProtNLM"/>
    </source>
</evidence>
<evidence type="ECO:0000313" key="4">
    <source>
        <dbReference type="EMBL" id="SMH57017.1"/>
    </source>
</evidence>
<dbReference type="GO" id="GO:0005737">
    <property type="term" value="C:cytoplasm"/>
    <property type="evidence" value="ECO:0007669"/>
    <property type="project" value="TreeGrafter"/>
</dbReference>
<dbReference type="OrthoDB" id="928522at2"/>
<dbReference type="RefSeq" id="WP_085467221.1">
    <property type="nucleotide sequence ID" value="NZ_FXBL01000004.1"/>
</dbReference>
<dbReference type="PROSITE" id="PS50088">
    <property type="entry name" value="ANK_REPEAT"/>
    <property type="match status" value="1"/>
</dbReference>
<gene>
    <name evidence="4" type="ORF">SAMN02982922_5659</name>
</gene>
<organism evidence="4 5">
    <name type="scientific">Mesorhizobium australicum</name>
    <dbReference type="NCBI Taxonomy" id="536018"/>
    <lineage>
        <taxon>Bacteria</taxon>
        <taxon>Pseudomonadati</taxon>
        <taxon>Pseudomonadota</taxon>
        <taxon>Alphaproteobacteria</taxon>
        <taxon>Hyphomicrobiales</taxon>
        <taxon>Phyllobacteriaceae</taxon>
        <taxon>Mesorhizobium</taxon>
    </lineage>
</organism>
<evidence type="ECO:0000256" key="3">
    <source>
        <dbReference type="PROSITE-ProRule" id="PRU00023"/>
    </source>
</evidence>
<dbReference type="SUPFAM" id="SSF48403">
    <property type="entry name" value="Ankyrin repeat"/>
    <property type="match status" value="2"/>
</dbReference>
<evidence type="ECO:0000313" key="5">
    <source>
        <dbReference type="Proteomes" id="UP000193083"/>
    </source>
</evidence>
<dbReference type="Gene3D" id="1.25.40.20">
    <property type="entry name" value="Ankyrin repeat-containing domain"/>
    <property type="match status" value="3"/>
</dbReference>
<dbReference type="InterPro" id="IPR036770">
    <property type="entry name" value="Ankyrin_rpt-contain_sf"/>
</dbReference>
<sequence>MKRLPDHPNLDQLKKQAKDLLSGYRRNDPDALARFRDALPLAAGRDDAAIAALGLRLHDAQSCIAREYGFASWTELGTYVAARRAFSTDRATLVLNWLRLVYPGDIAGGTSRASPAAAARLLEDQPELTAGDPWLACAIGDTVAIAAAVNRDPGWVNRPGGQLNLPPLVAVTHSGLVRLPAYRDRLHAAAKLLLDAGADPDQSVWSRWPPASLAEPSTEHRLSALYGAAGQNRDPQMTRLLLDAGADPNDNESLYHSLESPDVTRLLLAAGARIEGTNANYRVFDLDNLESLRVLIDFGKREQPPIDWSLPLLFAIRRGRSVAHVEALLAAGADPRVRSRDDTSAYGLALRYGLTDVADLLRRETGAEPLSEEESFVAACAAGDEDEARRIQAGRPDLPASLPEARLKMLPELAANGRDAAVRAMVRVGWPIEVKGGDWGASALNLAVFRGDAGLARFLLEQGADWRSQHGFGDNVCGTLSWASNNEPEPDGDWLGCAEALVAHGMPRGEPDPEGSGDVVIDGKRRRFSDDVAEFLLSRT</sequence>
<dbReference type="EMBL" id="FXBL01000004">
    <property type="protein sequence ID" value="SMH57017.1"/>
    <property type="molecule type" value="Genomic_DNA"/>
</dbReference>
<dbReference type="SMART" id="SM00248">
    <property type="entry name" value="ANK"/>
    <property type="match status" value="3"/>
</dbReference>
<reference evidence="4 5" key="1">
    <citation type="submission" date="2017-04" db="EMBL/GenBank/DDBJ databases">
        <authorList>
            <person name="Afonso C.L."/>
            <person name="Miller P.J."/>
            <person name="Scott M.A."/>
            <person name="Spackman E."/>
            <person name="Goraichik I."/>
            <person name="Dimitrov K.M."/>
            <person name="Suarez D.L."/>
            <person name="Swayne D.E."/>
        </authorList>
    </citation>
    <scope>NUCLEOTIDE SEQUENCE [LARGE SCALE GENOMIC DNA]</scope>
    <source>
        <strain evidence="4 5">B5P</strain>
    </source>
</reference>
<evidence type="ECO:0000256" key="2">
    <source>
        <dbReference type="ARBA" id="ARBA00023043"/>
    </source>
</evidence>
<dbReference type="PANTHER" id="PTHR24189:SF70">
    <property type="entry name" value="M-PHASE PHOSPHOPROTEIN 8"/>
    <property type="match status" value="1"/>
</dbReference>
<accession>A0A1X7PXF9</accession>
<dbReference type="PROSITE" id="PS50297">
    <property type="entry name" value="ANK_REP_REGION"/>
    <property type="match status" value="1"/>
</dbReference>
<dbReference type="PANTHER" id="PTHR24189">
    <property type="entry name" value="MYOTROPHIN"/>
    <property type="match status" value="1"/>
</dbReference>
<dbReference type="InterPro" id="IPR002110">
    <property type="entry name" value="Ankyrin_rpt"/>
</dbReference>
<dbReference type="Proteomes" id="UP000193083">
    <property type="component" value="Unassembled WGS sequence"/>
</dbReference>
<keyword evidence="2 3" id="KW-0040">ANK repeat</keyword>
<dbReference type="InterPro" id="IPR050745">
    <property type="entry name" value="Multifunctional_regulatory"/>
</dbReference>
<dbReference type="AlphaFoldDB" id="A0A1X7PXF9"/>